<organism evidence="6 7">
    <name type="scientific">Peredibacter starrii</name>
    <dbReference type="NCBI Taxonomy" id="28202"/>
    <lineage>
        <taxon>Bacteria</taxon>
        <taxon>Pseudomonadati</taxon>
        <taxon>Bdellovibrionota</taxon>
        <taxon>Bacteriovoracia</taxon>
        <taxon>Bacteriovoracales</taxon>
        <taxon>Bacteriovoracaceae</taxon>
        <taxon>Peredibacter</taxon>
    </lineage>
</organism>
<dbReference type="Pfam" id="PF03466">
    <property type="entry name" value="LysR_substrate"/>
    <property type="match status" value="1"/>
</dbReference>
<dbReference type="InterPro" id="IPR036388">
    <property type="entry name" value="WH-like_DNA-bd_sf"/>
</dbReference>
<dbReference type="CDD" id="cd05466">
    <property type="entry name" value="PBP2_LTTR_substrate"/>
    <property type="match status" value="1"/>
</dbReference>
<dbReference type="Pfam" id="PF00126">
    <property type="entry name" value="HTH_1"/>
    <property type="match status" value="1"/>
</dbReference>
<keyword evidence="2" id="KW-0805">Transcription regulation</keyword>
<dbReference type="AlphaFoldDB" id="A0AAX4HKG8"/>
<dbReference type="PROSITE" id="PS50931">
    <property type="entry name" value="HTH_LYSR"/>
    <property type="match status" value="1"/>
</dbReference>
<dbReference type="InterPro" id="IPR036390">
    <property type="entry name" value="WH_DNA-bd_sf"/>
</dbReference>
<proteinExistence type="inferred from homology"/>
<evidence type="ECO:0000256" key="1">
    <source>
        <dbReference type="ARBA" id="ARBA00009437"/>
    </source>
</evidence>
<sequence length="296" mass="33836">MIETSMLQVLIALSQNENISKAAEELNVTQSAVSQALKNLESKVGFSVVTRQGKSVNLTESGMRLAKVAKQYFKRIEETIEQIHLDNHDIKGRLHVGSLYGLGKTWLSSRMLGFLSQYPELEVRLSMDFPETIIKKFEQHEIDCLIMPEHLVPAFAEKLDLHTEHTTLVFSEKFNITNKTELKDILNIPIIFYENNDPNFYRWCREKFGVMPRNVKPRLVVNSFGQMLQAVNGGLGVAVVPTHVLQRSNMKSNLKTVGKEFEIFSNKVSFAFHADEAQSYKIKELYKYLHEAAKDL</sequence>
<protein>
    <submittedName>
        <fullName evidence="6">LysR family transcriptional regulator</fullName>
    </submittedName>
</protein>
<dbReference type="PRINTS" id="PR00039">
    <property type="entry name" value="HTHLYSR"/>
</dbReference>
<dbReference type="SUPFAM" id="SSF46785">
    <property type="entry name" value="Winged helix' DNA-binding domain"/>
    <property type="match status" value="1"/>
</dbReference>
<evidence type="ECO:0000256" key="3">
    <source>
        <dbReference type="ARBA" id="ARBA00023125"/>
    </source>
</evidence>
<keyword evidence="3" id="KW-0238">DNA-binding</keyword>
<evidence type="ECO:0000256" key="2">
    <source>
        <dbReference type="ARBA" id="ARBA00023015"/>
    </source>
</evidence>
<keyword evidence="7" id="KW-1185">Reference proteome</keyword>
<feature type="domain" description="HTH lysR-type" evidence="5">
    <location>
        <begin position="2"/>
        <end position="59"/>
    </location>
</feature>
<dbReference type="RefSeq" id="WP_321390850.1">
    <property type="nucleotide sequence ID" value="NZ_CP139487.1"/>
</dbReference>
<accession>A0AAX4HKG8</accession>
<gene>
    <name evidence="6" type="ORF">SOO65_13425</name>
</gene>
<dbReference type="Gene3D" id="1.10.10.10">
    <property type="entry name" value="Winged helix-like DNA-binding domain superfamily/Winged helix DNA-binding domain"/>
    <property type="match status" value="1"/>
</dbReference>
<dbReference type="InterPro" id="IPR005119">
    <property type="entry name" value="LysR_subst-bd"/>
</dbReference>
<dbReference type="Gene3D" id="3.40.190.290">
    <property type="match status" value="1"/>
</dbReference>
<evidence type="ECO:0000313" key="6">
    <source>
        <dbReference type="EMBL" id="WPU63690.1"/>
    </source>
</evidence>
<dbReference type="EMBL" id="CP139487">
    <property type="protein sequence ID" value="WPU63690.1"/>
    <property type="molecule type" value="Genomic_DNA"/>
</dbReference>
<dbReference type="PANTHER" id="PTHR30126:SF40">
    <property type="entry name" value="HTH-TYPE TRANSCRIPTIONAL REGULATOR GLTR"/>
    <property type="match status" value="1"/>
</dbReference>
<evidence type="ECO:0000313" key="7">
    <source>
        <dbReference type="Proteomes" id="UP001324634"/>
    </source>
</evidence>
<evidence type="ECO:0000256" key="4">
    <source>
        <dbReference type="ARBA" id="ARBA00023163"/>
    </source>
</evidence>
<dbReference type="PANTHER" id="PTHR30126">
    <property type="entry name" value="HTH-TYPE TRANSCRIPTIONAL REGULATOR"/>
    <property type="match status" value="1"/>
</dbReference>
<dbReference type="GO" id="GO:0000976">
    <property type="term" value="F:transcription cis-regulatory region binding"/>
    <property type="evidence" value="ECO:0007669"/>
    <property type="project" value="TreeGrafter"/>
</dbReference>
<comment type="similarity">
    <text evidence="1">Belongs to the LysR transcriptional regulatory family.</text>
</comment>
<dbReference type="SUPFAM" id="SSF53850">
    <property type="entry name" value="Periplasmic binding protein-like II"/>
    <property type="match status" value="1"/>
</dbReference>
<name>A0AAX4HKG8_9BACT</name>
<reference evidence="6 7" key="1">
    <citation type="submission" date="2023-11" db="EMBL/GenBank/DDBJ databases">
        <title>Peredibacter starrii A3.12.</title>
        <authorList>
            <person name="Mitchell R.J."/>
        </authorList>
    </citation>
    <scope>NUCLEOTIDE SEQUENCE [LARGE SCALE GENOMIC DNA]</scope>
    <source>
        <strain evidence="6 7">A3.12</strain>
    </source>
</reference>
<evidence type="ECO:0000259" key="5">
    <source>
        <dbReference type="PROSITE" id="PS50931"/>
    </source>
</evidence>
<keyword evidence="4" id="KW-0804">Transcription</keyword>
<dbReference type="InterPro" id="IPR000847">
    <property type="entry name" value="LysR_HTH_N"/>
</dbReference>
<dbReference type="GO" id="GO:0003700">
    <property type="term" value="F:DNA-binding transcription factor activity"/>
    <property type="evidence" value="ECO:0007669"/>
    <property type="project" value="InterPro"/>
</dbReference>
<dbReference type="Proteomes" id="UP001324634">
    <property type="component" value="Chromosome"/>
</dbReference>
<dbReference type="KEGG" id="psti:SOO65_13425"/>